<evidence type="ECO:0000313" key="2">
    <source>
        <dbReference type="Proteomes" id="UP000762676"/>
    </source>
</evidence>
<comment type="caution">
    <text evidence="1">The sequence shown here is derived from an EMBL/GenBank/DDBJ whole genome shotgun (WGS) entry which is preliminary data.</text>
</comment>
<organism evidence="1 2">
    <name type="scientific">Elysia marginata</name>
    <dbReference type="NCBI Taxonomy" id="1093978"/>
    <lineage>
        <taxon>Eukaryota</taxon>
        <taxon>Metazoa</taxon>
        <taxon>Spiralia</taxon>
        <taxon>Lophotrochozoa</taxon>
        <taxon>Mollusca</taxon>
        <taxon>Gastropoda</taxon>
        <taxon>Heterobranchia</taxon>
        <taxon>Euthyneura</taxon>
        <taxon>Panpulmonata</taxon>
        <taxon>Sacoglossa</taxon>
        <taxon>Placobranchoidea</taxon>
        <taxon>Plakobranchidae</taxon>
        <taxon>Elysia</taxon>
    </lineage>
</organism>
<keyword evidence="2" id="KW-1185">Reference proteome</keyword>
<dbReference type="AlphaFoldDB" id="A0AAV4JI83"/>
<sequence length="99" mass="11233">MDARYNDEDEDADQGCSWDCGLCDYFNNLIDSCFTNKEEEEGQDDLYDTNDLQIDPLFSKSSMPSIQPVVIPQPIVKTAQSQVTQMQSRTSFARPSLQI</sequence>
<evidence type="ECO:0000313" key="1">
    <source>
        <dbReference type="EMBL" id="GFS22502.1"/>
    </source>
</evidence>
<protein>
    <submittedName>
        <fullName evidence="1">Uncharacterized protein</fullName>
    </submittedName>
</protein>
<dbReference type="Proteomes" id="UP000762676">
    <property type="component" value="Unassembled WGS sequence"/>
</dbReference>
<name>A0AAV4JI83_9GAST</name>
<accession>A0AAV4JI83</accession>
<reference evidence="1 2" key="1">
    <citation type="journal article" date="2021" name="Elife">
        <title>Chloroplast acquisition without the gene transfer in kleptoplastic sea slugs, Plakobranchus ocellatus.</title>
        <authorList>
            <person name="Maeda T."/>
            <person name="Takahashi S."/>
            <person name="Yoshida T."/>
            <person name="Shimamura S."/>
            <person name="Takaki Y."/>
            <person name="Nagai Y."/>
            <person name="Toyoda A."/>
            <person name="Suzuki Y."/>
            <person name="Arimoto A."/>
            <person name="Ishii H."/>
            <person name="Satoh N."/>
            <person name="Nishiyama T."/>
            <person name="Hasebe M."/>
            <person name="Maruyama T."/>
            <person name="Minagawa J."/>
            <person name="Obokata J."/>
            <person name="Shigenobu S."/>
        </authorList>
    </citation>
    <scope>NUCLEOTIDE SEQUENCE [LARGE SCALE GENOMIC DNA]</scope>
</reference>
<proteinExistence type="predicted"/>
<dbReference type="EMBL" id="BMAT01006932">
    <property type="protein sequence ID" value="GFS22502.1"/>
    <property type="molecule type" value="Genomic_DNA"/>
</dbReference>
<gene>
    <name evidence="1" type="ORF">ElyMa_003365700</name>
</gene>